<evidence type="ECO:0000256" key="1">
    <source>
        <dbReference type="SAM" id="Phobius"/>
    </source>
</evidence>
<dbReference type="GO" id="GO:0003677">
    <property type="term" value="F:DNA binding"/>
    <property type="evidence" value="ECO:0007669"/>
    <property type="project" value="InterPro"/>
</dbReference>
<comment type="caution">
    <text evidence="3">The sequence shown here is derived from an EMBL/GenBank/DDBJ whole genome shotgun (WGS) entry which is preliminary data.</text>
</comment>
<protein>
    <submittedName>
        <fullName evidence="3">Transposase IS4 family protein</fullName>
    </submittedName>
</protein>
<keyword evidence="1" id="KW-1133">Transmembrane helix</keyword>
<dbReference type="GO" id="GO:0006313">
    <property type="term" value="P:DNA transposition"/>
    <property type="evidence" value="ECO:0007669"/>
    <property type="project" value="InterPro"/>
</dbReference>
<keyword evidence="1" id="KW-0812">Transmembrane</keyword>
<sequence>ERRNLYQDATGLFNVVQPVQGAFRARDCRWWDLRGLTSWPEVKVPLRVIRSLETYAVRRQLDKKDEIRSSDWMWVTTLPSAQLPVHRAVGLGHQRWDIENHGFNELVQGWHADHVLKHDPAAIECFLLMTFLAFILFHAFLYLNVKPALRQRKSKDFWARVMAAEIYQHFIPATPSG</sequence>
<dbReference type="AlphaFoldDB" id="T1B2T7"/>
<accession>T1B2T7</accession>
<evidence type="ECO:0000259" key="2">
    <source>
        <dbReference type="Pfam" id="PF01609"/>
    </source>
</evidence>
<dbReference type="InterPro" id="IPR012337">
    <property type="entry name" value="RNaseH-like_sf"/>
</dbReference>
<dbReference type="Pfam" id="PF01609">
    <property type="entry name" value="DDE_Tnp_1"/>
    <property type="match status" value="1"/>
</dbReference>
<feature type="domain" description="Transposase IS4-like" evidence="2">
    <location>
        <begin position="58"/>
        <end position="135"/>
    </location>
</feature>
<feature type="non-terminal residue" evidence="3">
    <location>
        <position position="1"/>
    </location>
</feature>
<name>T1B2T7_9ZZZZ</name>
<organism evidence="3">
    <name type="scientific">mine drainage metagenome</name>
    <dbReference type="NCBI Taxonomy" id="410659"/>
    <lineage>
        <taxon>unclassified sequences</taxon>
        <taxon>metagenomes</taxon>
        <taxon>ecological metagenomes</taxon>
    </lineage>
</organism>
<gene>
    <name evidence="3" type="ORF">B1A_07818</name>
</gene>
<keyword evidence="1" id="KW-0472">Membrane</keyword>
<proteinExistence type="predicted"/>
<evidence type="ECO:0000313" key="3">
    <source>
        <dbReference type="EMBL" id="EQD67176.1"/>
    </source>
</evidence>
<reference evidence="3" key="1">
    <citation type="submission" date="2013-08" db="EMBL/GenBank/DDBJ databases">
        <authorList>
            <person name="Mendez C."/>
            <person name="Richter M."/>
            <person name="Ferrer M."/>
            <person name="Sanchez J."/>
        </authorList>
    </citation>
    <scope>NUCLEOTIDE SEQUENCE</scope>
</reference>
<dbReference type="EMBL" id="AUZX01005599">
    <property type="protein sequence ID" value="EQD67176.1"/>
    <property type="molecule type" value="Genomic_DNA"/>
</dbReference>
<dbReference type="GO" id="GO:0004803">
    <property type="term" value="F:transposase activity"/>
    <property type="evidence" value="ECO:0007669"/>
    <property type="project" value="InterPro"/>
</dbReference>
<dbReference type="SUPFAM" id="SSF53098">
    <property type="entry name" value="Ribonuclease H-like"/>
    <property type="match status" value="1"/>
</dbReference>
<feature type="transmembrane region" description="Helical" evidence="1">
    <location>
        <begin position="126"/>
        <end position="145"/>
    </location>
</feature>
<dbReference type="InterPro" id="IPR002559">
    <property type="entry name" value="Transposase_11"/>
</dbReference>
<reference evidence="3" key="2">
    <citation type="journal article" date="2014" name="ISME J.">
        <title>Microbial stratification in low pH oxic and suboxic macroscopic growths along an acid mine drainage.</title>
        <authorList>
            <person name="Mendez-Garcia C."/>
            <person name="Mesa V."/>
            <person name="Sprenger R.R."/>
            <person name="Richter M."/>
            <person name="Diez M.S."/>
            <person name="Solano J."/>
            <person name="Bargiela R."/>
            <person name="Golyshina O.V."/>
            <person name="Manteca A."/>
            <person name="Ramos J.L."/>
            <person name="Gallego J.R."/>
            <person name="Llorente I."/>
            <person name="Martins Dos Santos V.A."/>
            <person name="Jensen O.N."/>
            <person name="Pelaez A.I."/>
            <person name="Sanchez J."/>
            <person name="Ferrer M."/>
        </authorList>
    </citation>
    <scope>NUCLEOTIDE SEQUENCE</scope>
</reference>